<dbReference type="NCBIfam" id="NF037995">
    <property type="entry name" value="TRAP_S1"/>
    <property type="match status" value="1"/>
</dbReference>
<dbReference type="AlphaFoldDB" id="A0A5K7ZFA8"/>
<dbReference type="Proteomes" id="UP000427769">
    <property type="component" value="Chromosome"/>
</dbReference>
<evidence type="ECO:0000256" key="2">
    <source>
        <dbReference type="ARBA" id="ARBA00023014"/>
    </source>
</evidence>
<evidence type="ECO:0000256" key="1">
    <source>
        <dbReference type="ARBA" id="ARBA00022729"/>
    </source>
</evidence>
<dbReference type="RefSeq" id="WP_155307112.1">
    <property type="nucleotide sequence ID" value="NZ_AP021875.1"/>
</dbReference>
<dbReference type="OrthoDB" id="8912194at2"/>
<keyword evidence="2" id="KW-0411">Iron-sulfur</keyword>
<organism evidence="3 4">
    <name type="scientific">Desulfosarcina widdelii</name>
    <dbReference type="NCBI Taxonomy" id="947919"/>
    <lineage>
        <taxon>Bacteria</taxon>
        <taxon>Pseudomonadati</taxon>
        <taxon>Thermodesulfobacteriota</taxon>
        <taxon>Desulfobacteria</taxon>
        <taxon>Desulfobacterales</taxon>
        <taxon>Desulfosarcinaceae</taxon>
        <taxon>Desulfosarcina</taxon>
    </lineage>
</organism>
<dbReference type="KEGG" id="dwd:DSCW_58980"/>
<keyword evidence="1" id="KW-0732">Signal</keyword>
<reference evidence="3 4" key="1">
    <citation type="submission" date="2019-11" db="EMBL/GenBank/DDBJ databases">
        <title>Comparative genomics of hydrocarbon-degrading Desulfosarcina strains.</title>
        <authorList>
            <person name="Watanabe M."/>
            <person name="Kojima H."/>
            <person name="Fukui M."/>
        </authorList>
    </citation>
    <scope>NUCLEOTIDE SEQUENCE [LARGE SCALE GENOMIC DNA]</scope>
    <source>
        <strain evidence="3 4">PP31</strain>
    </source>
</reference>
<name>A0A5K7ZFA8_9BACT</name>
<dbReference type="SUPFAM" id="SSF53850">
    <property type="entry name" value="Periplasmic binding protein-like II"/>
    <property type="match status" value="1"/>
</dbReference>
<dbReference type="InterPro" id="IPR006311">
    <property type="entry name" value="TAT_signal"/>
</dbReference>
<keyword evidence="2" id="KW-0479">Metal-binding</keyword>
<dbReference type="PROSITE" id="PS51318">
    <property type="entry name" value="TAT"/>
    <property type="match status" value="1"/>
</dbReference>
<sequence length="350" mass="39156">MAENISRRNVIKAGVAAAAAGAATVFPKVASAKSKKIRWRMQTHWPTGVGYYKDVYVKFCDRVRAATGGELDITPLPPGAIVPTKDVFEAIGRGLFEISLIWPAYWIGKVPVAGHINGQLFTWERAAEMYAYFYDMGAIEIFRQAYGEHNVRFVAPLPMTGLALYSRKPIRTLDDFKGFKVRSTGIAAQVFQKAGATPVFFPGAEIYQALQTGVCDGAHWGTVSTAWDMKFQEVTDYIVLPYLAGINNGEIIMNQKKWDELPDDFKAIIEECAASTGIDFLRWSGYNDSIDIEKFQKEKMGELSYMDADTVAQMRKFSIEVVDEYSKKDPKYCAKAGELLKEQLKMNGRI</sequence>
<dbReference type="EMBL" id="AP021875">
    <property type="protein sequence ID" value="BBO78481.1"/>
    <property type="molecule type" value="Genomic_DNA"/>
</dbReference>
<protein>
    <submittedName>
        <fullName evidence="3">ABC transporter substrate-binding protein</fullName>
    </submittedName>
</protein>
<dbReference type="PANTHER" id="PTHR33376">
    <property type="match status" value="1"/>
</dbReference>
<evidence type="ECO:0000313" key="4">
    <source>
        <dbReference type="Proteomes" id="UP000427769"/>
    </source>
</evidence>
<dbReference type="PANTHER" id="PTHR33376:SF5">
    <property type="entry name" value="EXTRACYTOPLASMIC SOLUTE RECEPTOR PROTEIN"/>
    <property type="match status" value="1"/>
</dbReference>
<dbReference type="InterPro" id="IPR038404">
    <property type="entry name" value="TRAP_DctP_sf"/>
</dbReference>
<gene>
    <name evidence="3" type="ORF">DSCW_58980</name>
</gene>
<accession>A0A5K7ZFA8</accession>
<dbReference type="Gene3D" id="3.40.190.170">
    <property type="entry name" value="Bacterial extracellular solute-binding protein, family 7"/>
    <property type="match status" value="1"/>
</dbReference>
<dbReference type="Pfam" id="PF03480">
    <property type="entry name" value="DctP"/>
    <property type="match status" value="1"/>
</dbReference>
<keyword evidence="4" id="KW-1185">Reference proteome</keyword>
<evidence type="ECO:0000313" key="3">
    <source>
        <dbReference type="EMBL" id="BBO78481.1"/>
    </source>
</evidence>
<proteinExistence type="predicted"/>
<dbReference type="GO" id="GO:0055085">
    <property type="term" value="P:transmembrane transport"/>
    <property type="evidence" value="ECO:0007669"/>
    <property type="project" value="InterPro"/>
</dbReference>
<dbReference type="InterPro" id="IPR018389">
    <property type="entry name" value="DctP_fam"/>
</dbReference>
<dbReference type="GO" id="GO:0051536">
    <property type="term" value="F:iron-sulfur cluster binding"/>
    <property type="evidence" value="ECO:0007669"/>
    <property type="project" value="UniProtKB-KW"/>
</dbReference>
<dbReference type="CDD" id="cd13683">
    <property type="entry name" value="PBP2_TRAP_DctP6_7"/>
    <property type="match status" value="1"/>
</dbReference>
<keyword evidence="2" id="KW-0408">Iron</keyword>